<dbReference type="AlphaFoldDB" id="A0A4Y7UC02"/>
<comment type="caution">
    <text evidence="2">The sequence shown here is derived from an EMBL/GenBank/DDBJ whole genome shotgun (WGS) entry which is preliminary data.</text>
</comment>
<dbReference type="Proteomes" id="UP000295270">
    <property type="component" value="Unassembled WGS sequence"/>
</dbReference>
<reference evidence="2 4" key="2">
    <citation type="journal article" date="2018" name="Syst. Appl. Microbiol.">
        <title>Flavobacterium circumlabens sp. nov. and Flavobacterium cupreum sp. nov., two psychrotrophic species isolated from Antarctic environmental samples.</title>
        <authorList>
            <person name="Kralova S."/>
            <person name="Busse H.J."/>
            <person name="Svec P."/>
            <person name="Maslanova I."/>
            <person name="Stankova E."/>
            <person name="Bartak M."/>
            <person name="Sedlacek I."/>
        </authorList>
    </citation>
    <scope>NUCLEOTIDE SEQUENCE [LARGE SCALE GENOMIC DNA]</scope>
    <source>
        <strain evidence="2 4">CCM 8828</strain>
    </source>
</reference>
<protein>
    <submittedName>
        <fullName evidence="2">Uncharacterized protein</fullName>
    </submittedName>
</protein>
<name>A0A4Y7UC02_9FLAO</name>
<proteinExistence type="predicted"/>
<dbReference type="Proteomes" id="UP000298340">
    <property type="component" value="Unassembled WGS sequence"/>
</dbReference>
<dbReference type="OrthoDB" id="9759819at2"/>
<evidence type="ECO:0000313" key="3">
    <source>
        <dbReference type="Proteomes" id="UP000295270"/>
    </source>
</evidence>
<evidence type="ECO:0000313" key="1">
    <source>
        <dbReference type="EMBL" id="TCN56529.1"/>
    </source>
</evidence>
<dbReference type="RefSeq" id="WP_132036524.1">
    <property type="nucleotide sequence ID" value="NZ_QWDN01000005.1"/>
</dbReference>
<reference evidence="1" key="3">
    <citation type="submission" date="2019-03" db="EMBL/GenBank/DDBJ databases">
        <authorList>
            <person name="Whitman W."/>
            <person name="Huntemann M."/>
            <person name="Clum A."/>
            <person name="Pillay M."/>
            <person name="Palaniappan K."/>
            <person name="Varghese N."/>
            <person name="Mikhailova N."/>
            <person name="Stamatis D."/>
            <person name="Reddy T."/>
            <person name="Daum C."/>
            <person name="Shapiro N."/>
            <person name="Ivanova N."/>
            <person name="Kyrpides N."/>
            <person name="Woyke T."/>
        </authorList>
    </citation>
    <scope>NUCLEOTIDE SEQUENCE</scope>
    <source>
        <strain evidence="1">P5626</strain>
    </source>
</reference>
<evidence type="ECO:0000313" key="2">
    <source>
        <dbReference type="EMBL" id="TEB43548.1"/>
    </source>
</evidence>
<organism evidence="2 4">
    <name type="scientific">Flavobacterium circumlabens</name>
    <dbReference type="NCBI Taxonomy" id="2133765"/>
    <lineage>
        <taxon>Bacteria</taxon>
        <taxon>Pseudomonadati</taxon>
        <taxon>Bacteroidota</taxon>
        <taxon>Flavobacteriia</taxon>
        <taxon>Flavobacteriales</taxon>
        <taxon>Flavobacteriaceae</taxon>
        <taxon>Flavobacterium</taxon>
    </lineage>
</organism>
<dbReference type="EMBL" id="QWDN01000005">
    <property type="protein sequence ID" value="TEB43548.1"/>
    <property type="molecule type" value="Genomic_DNA"/>
</dbReference>
<sequence length="110" mass="12659">MLKIKRTDLAVIEDIIGITYISPVSGEGRVCLAEEIEVRPEFLETFNKKHVQAYILDQIRFERNNGQKLIPSVIKIPYPKDSVSFWNSVFKIKPTDLNILTENSITVSFF</sequence>
<keyword evidence="3" id="KW-1185">Reference proteome</keyword>
<dbReference type="EMBL" id="SLWA01000005">
    <property type="protein sequence ID" value="TCN56529.1"/>
    <property type="molecule type" value="Genomic_DNA"/>
</dbReference>
<evidence type="ECO:0000313" key="4">
    <source>
        <dbReference type="Proteomes" id="UP000298340"/>
    </source>
</evidence>
<reference evidence="1 3" key="1">
    <citation type="journal article" date="2015" name="Stand. Genomic Sci.">
        <title>Genomic Encyclopedia of Bacterial and Archaeal Type Strains, Phase III: the genomes of soil and plant-associated and newly described type strains.</title>
        <authorList>
            <person name="Whitman W.B."/>
            <person name="Woyke T."/>
            <person name="Klenk H.P."/>
            <person name="Zhou Y."/>
            <person name="Lilburn T.G."/>
            <person name="Beck B.J."/>
            <person name="De Vos P."/>
            <person name="Vandamme P."/>
            <person name="Eisen J.A."/>
            <person name="Garrity G."/>
            <person name="Hugenholtz P."/>
            <person name="Kyrpides N.C."/>
        </authorList>
    </citation>
    <scope>NUCLEOTIDE SEQUENCE [LARGE SCALE GENOMIC DNA]</scope>
    <source>
        <strain evidence="1 3">P5626</strain>
    </source>
</reference>
<accession>A0A4Y7UC02</accession>
<gene>
    <name evidence="2" type="ORF">D0809_15455</name>
    <name evidence="1" type="ORF">EV142_105308</name>
</gene>